<evidence type="ECO:0000313" key="3">
    <source>
        <dbReference type="Proteomes" id="UP000054350"/>
    </source>
</evidence>
<dbReference type="OrthoDB" id="242766at2759"/>
<dbReference type="eggNOG" id="ENOG502S802">
    <property type="taxonomic scope" value="Eukaryota"/>
</dbReference>
<name>A0A0L0SPU5_ALLM3</name>
<keyword evidence="3" id="KW-1185">Reference proteome</keyword>
<organism evidence="2 3">
    <name type="scientific">Allomyces macrogynus (strain ATCC 38327)</name>
    <name type="common">Allomyces javanicus var. macrogynus</name>
    <dbReference type="NCBI Taxonomy" id="578462"/>
    <lineage>
        <taxon>Eukaryota</taxon>
        <taxon>Fungi</taxon>
        <taxon>Fungi incertae sedis</taxon>
        <taxon>Blastocladiomycota</taxon>
        <taxon>Blastocladiomycetes</taxon>
        <taxon>Blastocladiales</taxon>
        <taxon>Blastocladiaceae</taxon>
        <taxon>Allomyces</taxon>
    </lineage>
</organism>
<dbReference type="EMBL" id="GG745345">
    <property type="protein sequence ID" value="KNE64553.1"/>
    <property type="molecule type" value="Genomic_DNA"/>
</dbReference>
<proteinExistence type="predicted"/>
<dbReference type="Pfam" id="PF23868">
    <property type="entry name" value="Mmc1_C"/>
    <property type="match status" value="1"/>
</dbReference>
<dbReference type="VEuPathDB" id="FungiDB:AMAG_09913"/>
<dbReference type="Proteomes" id="UP000054350">
    <property type="component" value="Unassembled WGS sequence"/>
</dbReference>
<reference evidence="2 3" key="1">
    <citation type="submission" date="2009-11" db="EMBL/GenBank/DDBJ databases">
        <title>Annotation of Allomyces macrogynus ATCC 38327.</title>
        <authorList>
            <consortium name="The Broad Institute Genome Sequencing Platform"/>
            <person name="Russ C."/>
            <person name="Cuomo C."/>
            <person name="Burger G."/>
            <person name="Gray M.W."/>
            <person name="Holland P.W.H."/>
            <person name="King N."/>
            <person name="Lang F.B.F."/>
            <person name="Roger A.J."/>
            <person name="Ruiz-Trillo I."/>
            <person name="Young S.K."/>
            <person name="Zeng Q."/>
            <person name="Gargeya S."/>
            <person name="Fitzgerald M."/>
            <person name="Haas B."/>
            <person name="Abouelleil A."/>
            <person name="Alvarado L."/>
            <person name="Arachchi H.M."/>
            <person name="Berlin A."/>
            <person name="Chapman S.B."/>
            <person name="Gearin G."/>
            <person name="Goldberg J."/>
            <person name="Griggs A."/>
            <person name="Gujja S."/>
            <person name="Hansen M."/>
            <person name="Heiman D."/>
            <person name="Howarth C."/>
            <person name="Larimer J."/>
            <person name="Lui A."/>
            <person name="MacDonald P.J.P."/>
            <person name="McCowen C."/>
            <person name="Montmayeur A."/>
            <person name="Murphy C."/>
            <person name="Neiman D."/>
            <person name="Pearson M."/>
            <person name="Priest M."/>
            <person name="Roberts A."/>
            <person name="Saif S."/>
            <person name="Shea T."/>
            <person name="Sisk P."/>
            <person name="Stolte C."/>
            <person name="Sykes S."/>
            <person name="Wortman J."/>
            <person name="Nusbaum C."/>
            <person name="Birren B."/>
        </authorList>
    </citation>
    <scope>NUCLEOTIDE SEQUENCE [LARGE SCALE GENOMIC DNA]</scope>
    <source>
        <strain evidence="2 3">ATCC 38327</strain>
    </source>
</reference>
<sequence length="815" mass="87899">MPSAESWATTVDSTAPVMHAMAVCTATEYNLDAVRTRLGQGWTELPTLASDVLHLHAAVLTEDGHAEGEVFVFGYGVFVAWGSEPKRVAAAFMTKVLGRPVTLTPAATRASALGGTGYAATVPLDGEKRARGQPEVMPYQRPEVEEMDYIEDPNDTPDVAPAASVAATPVPAAAPATSFREKLTEVVDTVLAHPELSQKWARRVAYAAETDFDAPLRVLVVSEKNVSRGALINTLLDYPAGKPVLPEQWGAETKEIIKISKGEVWQDEAVDGVRLIKVPTPALPDIEWTIAPALPDVTDLSDLNTLVTKNDVILAVTDTARHLARSREAQFVSAHAHRSMVVAVTGIDSLNREAEELPVVLDAVRAQLGATRAVPVVGISTRRAAVAQYLASNDPDAAATSGVPALRDLLATMSGSAEHRHALKARAALVTCLDALGNLEATLHAGETAVRTVDAAFQKRIVHHVVAEQNRLVAEFHDRDLRPLGESLGQIKAQIRTFFDQVPYWSLFYRLDRLALDLRAHLRSHVLSEAETRMAFAAGRFAEGLQYLYADVHAALGELRAVPVSGSTAIAAAPPKAAMSNDAASDAAEPAPSVDAVEELTDVEPIPASDAVPSTSASTVSPSTMSSVDLAVEPMRVVLDHLQDVVEKGHVTHGTLTDPFILSNTVWKHRAQYEQGEYAETMRARAESLVIQAVLAQVGTVAATGFAVAQGVEAVYAVPAGIAVAVSGMQWMKAQWGKLEEQFVRSTSEVQEGMRKDLLEQYHKLIDERLTVPMSNLADLYDQALTDEVQRLVDRLEQVHVQRARVQHLLDELQS</sequence>
<feature type="domain" description="Mmc1 C-terminal" evidence="1">
    <location>
        <begin position="492"/>
        <end position="746"/>
    </location>
</feature>
<evidence type="ECO:0000313" key="2">
    <source>
        <dbReference type="EMBL" id="KNE64553.1"/>
    </source>
</evidence>
<reference evidence="3" key="2">
    <citation type="submission" date="2009-11" db="EMBL/GenBank/DDBJ databases">
        <title>The Genome Sequence of Allomyces macrogynus strain ATCC 38327.</title>
        <authorList>
            <consortium name="The Broad Institute Genome Sequencing Platform"/>
            <person name="Russ C."/>
            <person name="Cuomo C."/>
            <person name="Shea T."/>
            <person name="Young S.K."/>
            <person name="Zeng Q."/>
            <person name="Koehrsen M."/>
            <person name="Haas B."/>
            <person name="Borodovsky M."/>
            <person name="Guigo R."/>
            <person name="Alvarado L."/>
            <person name="Berlin A."/>
            <person name="Borenstein D."/>
            <person name="Chen Z."/>
            <person name="Engels R."/>
            <person name="Freedman E."/>
            <person name="Gellesch M."/>
            <person name="Goldberg J."/>
            <person name="Griggs A."/>
            <person name="Gujja S."/>
            <person name="Heiman D."/>
            <person name="Hepburn T."/>
            <person name="Howarth C."/>
            <person name="Jen D."/>
            <person name="Larson L."/>
            <person name="Lewis B."/>
            <person name="Mehta T."/>
            <person name="Park D."/>
            <person name="Pearson M."/>
            <person name="Roberts A."/>
            <person name="Saif S."/>
            <person name="Shenoy N."/>
            <person name="Sisk P."/>
            <person name="Stolte C."/>
            <person name="Sykes S."/>
            <person name="Walk T."/>
            <person name="White J."/>
            <person name="Yandava C."/>
            <person name="Burger G."/>
            <person name="Gray M.W."/>
            <person name="Holland P.W.H."/>
            <person name="King N."/>
            <person name="Lang F.B.F."/>
            <person name="Roger A.J."/>
            <person name="Ruiz-Trillo I."/>
            <person name="Lander E."/>
            <person name="Nusbaum C."/>
        </authorList>
    </citation>
    <scope>NUCLEOTIDE SEQUENCE [LARGE SCALE GENOMIC DNA]</scope>
    <source>
        <strain evidence="3">ATCC 38327</strain>
    </source>
</reference>
<dbReference type="AlphaFoldDB" id="A0A0L0SPU5"/>
<accession>A0A0L0SPU5</accession>
<gene>
    <name evidence="2" type="ORF">AMAG_09913</name>
</gene>
<protein>
    <recommendedName>
        <fullName evidence="1">Mmc1 C-terminal domain-containing protein</fullName>
    </recommendedName>
</protein>
<dbReference type="InterPro" id="IPR056196">
    <property type="entry name" value="Mmc1_C"/>
</dbReference>
<evidence type="ECO:0000259" key="1">
    <source>
        <dbReference type="Pfam" id="PF23868"/>
    </source>
</evidence>